<dbReference type="PANTHER" id="PTHR46972:SF1">
    <property type="entry name" value="FAD DEPENDENT OXIDOREDUCTASE DOMAIN-CONTAINING PROTEIN"/>
    <property type="match status" value="1"/>
</dbReference>
<dbReference type="EMBL" id="MU004332">
    <property type="protein sequence ID" value="KAF2656779.1"/>
    <property type="molecule type" value="Genomic_DNA"/>
</dbReference>
<dbReference type="OrthoDB" id="655030at2759"/>
<dbReference type="GO" id="GO:0071949">
    <property type="term" value="F:FAD binding"/>
    <property type="evidence" value="ECO:0007669"/>
    <property type="project" value="InterPro"/>
</dbReference>
<sequence>MATKPGQFLVAKRIVVVGGGLAGLAFVAALHQLWTPSSPQLEITIVERDYPESDTQEDLHLSLHGGSQDEGLLAIQKLGLLDKIREHSALNSGAIRVWSDNWKQLASIDPKPYGTLPAAAMRIKHHDLKRILLGRVKDSNATWRWASTCTAAERLSSGAIRVTISDTTTQTTSTQDCDLLIAADGANSKIRASFIPHGTELEYAGANQIGGISRLPGGLPHPVHEDYGLQMSSGEGVCCIYTPFDNETIGWALSVKGPERGTKLKKFTPAEFADLKSEALRTGSMFGEPFKTIVEATDPTTAFIRPAKERRPSPHDPKLLDVVFIGDAGHVTNCFEYVGADCALKDAWDLAEQLCRNISMEAAIAAYDKVSIPRVNHAIDWSHERIRFGHSTGLMWKVYKHGMAVQRAMARKKE</sequence>
<dbReference type="PANTHER" id="PTHR46972">
    <property type="entry name" value="MONOOXYGENASE ASQM-RELATED"/>
    <property type="match status" value="1"/>
</dbReference>
<reference evidence="7" key="1">
    <citation type="journal article" date="2020" name="Stud. Mycol.">
        <title>101 Dothideomycetes genomes: a test case for predicting lifestyles and emergence of pathogens.</title>
        <authorList>
            <person name="Haridas S."/>
            <person name="Albert R."/>
            <person name="Binder M."/>
            <person name="Bloem J."/>
            <person name="Labutti K."/>
            <person name="Salamov A."/>
            <person name="Andreopoulos B."/>
            <person name="Baker S."/>
            <person name="Barry K."/>
            <person name="Bills G."/>
            <person name="Bluhm B."/>
            <person name="Cannon C."/>
            <person name="Castanera R."/>
            <person name="Culley D."/>
            <person name="Daum C."/>
            <person name="Ezra D."/>
            <person name="Gonzalez J."/>
            <person name="Henrissat B."/>
            <person name="Kuo A."/>
            <person name="Liang C."/>
            <person name="Lipzen A."/>
            <person name="Lutzoni F."/>
            <person name="Magnuson J."/>
            <person name="Mondo S."/>
            <person name="Nolan M."/>
            <person name="Ohm R."/>
            <person name="Pangilinan J."/>
            <person name="Park H.-J."/>
            <person name="Ramirez L."/>
            <person name="Alfaro M."/>
            <person name="Sun H."/>
            <person name="Tritt A."/>
            <person name="Yoshinaga Y."/>
            <person name="Zwiers L.-H."/>
            <person name="Turgeon B."/>
            <person name="Goodwin S."/>
            <person name="Spatafora J."/>
            <person name="Crous P."/>
            <person name="Grigoriev I."/>
        </authorList>
    </citation>
    <scope>NUCLEOTIDE SEQUENCE</scope>
    <source>
        <strain evidence="7">CBS 122681</strain>
    </source>
</reference>
<evidence type="ECO:0000256" key="5">
    <source>
        <dbReference type="SAM" id="Phobius"/>
    </source>
</evidence>
<dbReference type="AlphaFoldDB" id="A0A6A6TA04"/>
<evidence type="ECO:0000313" key="7">
    <source>
        <dbReference type="EMBL" id="KAF2656779.1"/>
    </source>
</evidence>
<organism evidence="7 8">
    <name type="scientific">Lophiostoma macrostomum CBS 122681</name>
    <dbReference type="NCBI Taxonomy" id="1314788"/>
    <lineage>
        <taxon>Eukaryota</taxon>
        <taxon>Fungi</taxon>
        <taxon>Dikarya</taxon>
        <taxon>Ascomycota</taxon>
        <taxon>Pezizomycotina</taxon>
        <taxon>Dothideomycetes</taxon>
        <taxon>Pleosporomycetidae</taxon>
        <taxon>Pleosporales</taxon>
        <taxon>Lophiostomataceae</taxon>
        <taxon>Lophiostoma</taxon>
    </lineage>
</organism>
<accession>A0A6A6TA04</accession>
<keyword evidence="3" id="KW-0560">Oxidoreductase</keyword>
<dbReference type="PRINTS" id="PR00420">
    <property type="entry name" value="RNGMNOXGNASE"/>
</dbReference>
<gene>
    <name evidence="7" type="ORF">K491DRAFT_358018</name>
</gene>
<evidence type="ECO:0000256" key="4">
    <source>
        <dbReference type="ARBA" id="ARBA00023033"/>
    </source>
</evidence>
<keyword evidence="2" id="KW-0274">FAD</keyword>
<keyword evidence="5" id="KW-0812">Transmembrane</keyword>
<dbReference type="SUPFAM" id="SSF51905">
    <property type="entry name" value="FAD/NAD(P)-binding domain"/>
    <property type="match status" value="1"/>
</dbReference>
<evidence type="ECO:0000256" key="3">
    <source>
        <dbReference type="ARBA" id="ARBA00023002"/>
    </source>
</evidence>
<keyword evidence="4" id="KW-0503">Monooxygenase</keyword>
<evidence type="ECO:0000256" key="2">
    <source>
        <dbReference type="ARBA" id="ARBA00022827"/>
    </source>
</evidence>
<name>A0A6A6TA04_9PLEO</name>
<evidence type="ECO:0000256" key="1">
    <source>
        <dbReference type="ARBA" id="ARBA00022630"/>
    </source>
</evidence>
<dbReference type="GO" id="GO:0004497">
    <property type="term" value="F:monooxygenase activity"/>
    <property type="evidence" value="ECO:0007669"/>
    <property type="project" value="UniProtKB-KW"/>
</dbReference>
<protein>
    <submittedName>
        <fullName evidence="7">FAD/NAD(P)-binding domain-containing protein</fullName>
    </submittedName>
</protein>
<keyword evidence="1" id="KW-0285">Flavoprotein</keyword>
<evidence type="ECO:0000259" key="6">
    <source>
        <dbReference type="Pfam" id="PF01494"/>
    </source>
</evidence>
<dbReference type="Gene3D" id="3.50.50.60">
    <property type="entry name" value="FAD/NAD(P)-binding domain"/>
    <property type="match status" value="1"/>
</dbReference>
<proteinExistence type="predicted"/>
<evidence type="ECO:0000313" key="8">
    <source>
        <dbReference type="Proteomes" id="UP000799324"/>
    </source>
</evidence>
<feature type="transmembrane region" description="Helical" evidence="5">
    <location>
        <begin position="14"/>
        <end position="34"/>
    </location>
</feature>
<dbReference type="Proteomes" id="UP000799324">
    <property type="component" value="Unassembled WGS sequence"/>
</dbReference>
<dbReference type="Pfam" id="PF01494">
    <property type="entry name" value="FAD_binding_3"/>
    <property type="match status" value="1"/>
</dbReference>
<keyword evidence="5" id="KW-1133">Transmembrane helix</keyword>
<keyword evidence="5" id="KW-0472">Membrane</keyword>
<dbReference type="InterPro" id="IPR036188">
    <property type="entry name" value="FAD/NAD-bd_sf"/>
</dbReference>
<keyword evidence="8" id="KW-1185">Reference proteome</keyword>
<dbReference type="InterPro" id="IPR002938">
    <property type="entry name" value="FAD-bd"/>
</dbReference>
<feature type="domain" description="FAD-binding" evidence="6">
    <location>
        <begin position="14"/>
        <end position="193"/>
    </location>
</feature>